<protein>
    <recommendedName>
        <fullName evidence="2">Agenet domain-containing protein</fullName>
    </recommendedName>
</protein>
<accession>A0A7I8L058</accession>
<dbReference type="PANTHER" id="PTHR31917:SF5">
    <property type="entry name" value="OS02G0204500 PROTEIN"/>
    <property type="match status" value="1"/>
</dbReference>
<sequence>MKYKKGTKVEVLNKREVPSGSWWCAEIISGNGHTYSVRYDPSPSGMSELVERVPRKVIRPCPPSVQDPITWMSGDIVEVFDNGSWKLAEVCSTVDGNCFSVRVLGSSRLFNADKSDIRLRQCWKDNRWIVIEKDVRSSESAKLLNGRCQKRVSCQGTSGSVRAENCEETTTYEEPKLMSIGGKRRGSQQHPFFHESRGKVIKKMKANGTENKWRHFCAEKPHSIPEKVDAVASPKIMLGETNMHASLNNGMGFSNSEMRGRRPNGDVSRSFTTPIEPENRSASVCSSSGSNDLDMLYSYPLSAVMLDGGGLLDDADSTSWSKF</sequence>
<dbReference type="AlphaFoldDB" id="A0A7I8L058"/>
<reference evidence="3" key="1">
    <citation type="submission" date="2020-02" db="EMBL/GenBank/DDBJ databases">
        <authorList>
            <person name="Scholz U."/>
            <person name="Mascher M."/>
            <person name="Fiebig A."/>
        </authorList>
    </citation>
    <scope>NUCLEOTIDE SEQUENCE</scope>
</reference>
<dbReference type="InterPro" id="IPR008395">
    <property type="entry name" value="Agenet-like_dom"/>
</dbReference>
<feature type="domain" description="Agenet" evidence="2">
    <location>
        <begin position="69"/>
        <end position="125"/>
    </location>
</feature>
<evidence type="ECO:0000256" key="1">
    <source>
        <dbReference type="SAM" id="MobiDB-lite"/>
    </source>
</evidence>
<feature type="region of interest" description="Disordered" evidence="1">
    <location>
        <begin position="253"/>
        <end position="286"/>
    </location>
</feature>
<gene>
    <name evidence="3" type="ORF">SI8410_09013820</name>
</gene>
<evidence type="ECO:0000313" key="3">
    <source>
        <dbReference type="EMBL" id="CAA7403142.1"/>
    </source>
</evidence>
<name>A0A7I8L058_SPIIN</name>
<proteinExistence type="predicted"/>
<keyword evidence="4" id="KW-1185">Reference proteome</keyword>
<dbReference type="Proteomes" id="UP000663760">
    <property type="component" value="Chromosome 9"/>
</dbReference>
<feature type="domain" description="Agenet" evidence="2">
    <location>
        <begin position="1"/>
        <end position="66"/>
    </location>
</feature>
<dbReference type="Pfam" id="PF05641">
    <property type="entry name" value="Agenet"/>
    <property type="match status" value="1"/>
</dbReference>
<dbReference type="PANTHER" id="PTHR31917">
    <property type="entry name" value="AGENET DOMAIN-CONTAINING PROTEIN-RELATED"/>
    <property type="match status" value="1"/>
</dbReference>
<dbReference type="InterPro" id="IPR014002">
    <property type="entry name" value="Agenet_dom_plant"/>
</dbReference>
<evidence type="ECO:0000259" key="2">
    <source>
        <dbReference type="SMART" id="SM00743"/>
    </source>
</evidence>
<evidence type="ECO:0000313" key="4">
    <source>
        <dbReference type="Proteomes" id="UP000663760"/>
    </source>
</evidence>
<dbReference type="EMBL" id="LR746272">
    <property type="protein sequence ID" value="CAA7403142.1"/>
    <property type="molecule type" value="Genomic_DNA"/>
</dbReference>
<dbReference type="OrthoDB" id="663550at2759"/>
<dbReference type="SMART" id="SM00743">
    <property type="entry name" value="Agenet"/>
    <property type="match status" value="2"/>
</dbReference>
<organism evidence="3 4">
    <name type="scientific">Spirodela intermedia</name>
    <name type="common">Intermediate duckweed</name>
    <dbReference type="NCBI Taxonomy" id="51605"/>
    <lineage>
        <taxon>Eukaryota</taxon>
        <taxon>Viridiplantae</taxon>
        <taxon>Streptophyta</taxon>
        <taxon>Embryophyta</taxon>
        <taxon>Tracheophyta</taxon>
        <taxon>Spermatophyta</taxon>
        <taxon>Magnoliopsida</taxon>
        <taxon>Liliopsida</taxon>
        <taxon>Araceae</taxon>
        <taxon>Lemnoideae</taxon>
        <taxon>Spirodela</taxon>
    </lineage>
</organism>